<dbReference type="NCBIfam" id="NF011972">
    <property type="entry name" value="PRK15443.1-3"/>
    <property type="match status" value="1"/>
</dbReference>
<dbReference type="Proteomes" id="UP000182569">
    <property type="component" value="Chromosome"/>
</dbReference>
<dbReference type="SUPFAM" id="SSF47148">
    <property type="entry name" value="Diol dehydratase, gamma subunit"/>
    <property type="match status" value="1"/>
</dbReference>
<accession>A0A1J0GDZ8</accession>
<sequence>MDDNMNIEQIVKEVMKMMSSEPQAQEVKVASNSNVKKLTLKDYPLAIKSKELIKTKNGKGLDDIDVKSVLSGDVKDDDIKITSEVLLYQAQIADEVGRVQFGKNLRRAAEMVIIPDARVLEIYSALRPFRSTKQELLDIATELDDKYNATINATLVREAADVYEKRSRLKV</sequence>
<dbReference type="InterPro" id="IPR036091">
    <property type="entry name" value="Prodiol/glycerol_DeHase__sf_su"/>
</dbReference>
<dbReference type="Pfam" id="PF02287">
    <property type="entry name" value="Dehydratase_SU"/>
    <property type="match status" value="1"/>
</dbReference>
<dbReference type="STRING" id="1552.A7L45_05640"/>
<dbReference type="InterPro" id="IPR003207">
    <property type="entry name" value="Ppandiol/glycerol_DeHydtase_su"/>
</dbReference>
<dbReference type="PIRSF" id="PIRSF018505">
    <property type="entry name" value="Prpndl_dhdrts_sm"/>
    <property type="match status" value="1"/>
</dbReference>
<name>A0A1J0GDZ8_9CLOT</name>
<organism evidence="1 2">
    <name type="scientific">Clostridium estertheticum subsp. estertheticum</name>
    <dbReference type="NCBI Taxonomy" id="1552"/>
    <lineage>
        <taxon>Bacteria</taxon>
        <taxon>Bacillati</taxon>
        <taxon>Bacillota</taxon>
        <taxon>Clostridia</taxon>
        <taxon>Eubacteriales</taxon>
        <taxon>Clostridiaceae</taxon>
        <taxon>Clostridium</taxon>
    </lineage>
</organism>
<dbReference type="Gene3D" id="1.10.1510.20">
    <property type="entry name" value="Propanediol/glycerol dehydratase, small subunit"/>
    <property type="match status" value="1"/>
</dbReference>
<dbReference type="AlphaFoldDB" id="A0A1J0GDZ8"/>
<dbReference type="EMBL" id="CP015756">
    <property type="protein sequence ID" value="APC39585.1"/>
    <property type="molecule type" value="Genomic_DNA"/>
</dbReference>
<evidence type="ECO:0000313" key="2">
    <source>
        <dbReference type="Proteomes" id="UP000182569"/>
    </source>
</evidence>
<protein>
    <submittedName>
        <fullName evidence="1">Propanediol dehydratase</fullName>
    </submittedName>
</protein>
<reference evidence="2" key="1">
    <citation type="journal article" date="2016" name="Front. Microbiol.">
        <title>Complete Genome Sequence of Clostridium estertheticum DSM 8809, a Microbe Identified in Spoiled Vacuum Packed Beef.</title>
        <authorList>
            <person name="Yu Z."/>
            <person name="Gunn L."/>
            <person name="Brennan E."/>
            <person name="Reid R."/>
            <person name="Wall P.G."/>
            <person name="Gaora O.P."/>
            <person name="Hurley D."/>
            <person name="Bolton D."/>
            <person name="Fanning S."/>
        </authorList>
    </citation>
    <scope>NUCLEOTIDE SEQUENCE [LARGE SCALE GENOMIC DNA]</scope>
    <source>
        <strain evidence="2">DSM 8809</strain>
    </source>
</reference>
<dbReference type="OrthoDB" id="3732589at2"/>
<dbReference type="RefSeq" id="WP_071611878.1">
    <property type="nucleotide sequence ID" value="NZ_CP015756.1"/>
</dbReference>
<evidence type="ECO:0000313" key="1">
    <source>
        <dbReference type="EMBL" id="APC39585.1"/>
    </source>
</evidence>
<dbReference type="KEGG" id="ceu:A7L45_05640"/>
<proteinExistence type="predicted"/>
<gene>
    <name evidence="1" type="primary">pduE</name>
    <name evidence="1" type="ORF">A7L45_05640</name>
</gene>
<keyword evidence="2" id="KW-1185">Reference proteome</keyword>